<dbReference type="Proteomes" id="UP001163223">
    <property type="component" value="Chromosome"/>
</dbReference>
<keyword evidence="1" id="KW-0645">Protease</keyword>
<protein>
    <submittedName>
        <fullName evidence="1">Rhomboid family intramembrane serine protease</fullName>
    </submittedName>
</protein>
<gene>
    <name evidence="1" type="ORF">OXU80_11370</name>
</gene>
<dbReference type="EMBL" id="CP113520">
    <property type="protein sequence ID" value="WAJ30759.1"/>
    <property type="molecule type" value="Genomic_DNA"/>
</dbReference>
<keyword evidence="2" id="KW-1185">Reference proteome</keyword>
<name>A0ACD4NVC7_9HYPH</name>
<keyword evidence="1" id="KW-0378">Hydrolase</keyword>
<reference evidence="1" key="1">
    <citation type="submission" date="2022-11" db="EMBL/GenBank/DDBJ databases">
        <title>beta-Carotene-producing bacterium, Jeongeuplla avenae sp. nov., alleviates the salt stress of Arabidopsis seedlings.</title>
        <authorList>
            <person name="Jiang L."/>
            <person name="Lee J."/>
        </authorList>
    </citation>
    <scope>NUCLEOTIDE SEQUENCE</scope>
    <source>
        <strain evidence="1">DY_R2A_6</strain>
    </source>
</reference>
<organism evidence="1 2">
    <name type="scientific">Antarcticirhabdus aurantiaca</name>
    <dbReference type="NCBI Taxonomy" id="2606717"/>
    <lineage>
        <taxon>Bacteria</taxon>
        <taxon>Pseudomonadati</taxon>
        <taxon>Pseudomonadota</taxon>
        <taxon>Alphaproteobacteria</taxon>
        <taxon>Hyphomicrobiales</taxon>
        <taxon>Aurantimonadaceae</taxon>
        <taxon>Antarcticirhabdus</taxon>
    </lineage>
</organism>
<evidence type="ECO:0000313" key="1">
    <source>
        <dbReference type="EMBL" id="WAJ30759.1"/>
    </source>
</evidence>
<accession>A0ACD4NVC7</accession>
<evidence type="ECO:0000313" key="2">
    <source>
        <dbReference type="Proteomes" id="UP001163223"/>
    </source>
</evidence>
<sequence>MTLPDGGPAARPPRPARPPAFNVPSVILWLTAAFVAVHAVRLYLLSPFNDAWLLLNMAFLPGCYGSADEICQLRASGAGLWSPLTYAFVHADWMHLGFNTIWLVAFGSPVAVRLGPWRTLAFCAAGAMAGAALFELVNPDLVAPVIGASGTVSALMGGASRFAIGSPARRPGGGMIDARRRLLGITEVLRDRTVLFFVLMFFVTNLVLGAGVGGFLGADGQVAWEAHLGGFAFGFLFFGFFDRSPRAGRIGPGPA</sequence>
<proteinExistence type="predicted"/>